<feature type="domain" description="Nucleotidyl transferase" evidence="4">
    <location>
        <begin position="3"/>
        <end position="228"/>
    </location>
</feature>
<dbReference type="InterPro" id="IPR056729">
    <property type="entry name" value="GMPPB_C"/>
</dbReference>
<dbReference type="SUPFAM" id="SSF51161">
    <property type="entry name" value="Trimeric LpxA-like enzymes"/>
    <property type="match status" value="1"/>
</dbReference>
<evidence type="ECO:0000256" key="3">
    <source>
        <dbReference type="ARBA" id="ARBA00022737"/>
    </source>
</evidence>
<dbReference type="EMBL" id="JABBVZ010000086">
    <property type="protein sequence ID" value="NMP24141.1"/>
    <property type="molecule type" value="Genomic_DNA"/>
</dbReference>
<evidence type="ECO:0000256" key="2">
    <source>
        <dbReference type="ARBA" id="ARBA00022679"/>
    </source>
</evidence>
<dbReference type="Proteomes" id="UP000533476">
    <property type="component" value="Unassembled WGS sequence"/>
</dbReference>
<dbReference type="InterPro" id="IPR029044">
    <property type="entry name" value="Nucleotide-diphossugar_trans"/>
</dbReference>
<keyword evidence="2" id="KW-0808">Transferase</keyword>
<dbReference type="Gene3D" id="2.160.10.10">
    <property type="entry name" value="Hexapeptide repeat proteins"/>
    <property type="match status" value="2"/>
</dbReference>
<evidence type="ECO:0000313" key="6">
    <source>
        <dbReference type="EMBL" id="NMP24141.1"/>
    </source>
</evidence>
<evidence type="ECO:0000256" key="1">
    <source>
        <dbReference type="ARBA" id="ARBA00007274"/>
    </source>
</evidence>
<dbReference type="PROSITE" id="PS00101">
    <property type="entry name" value="HEXAPEP_TRANSFERASES"/>
    <property type="match status" value="1"/>
</dbReference>
<feature type="domain" description="Mannose-1-phosphate guanyltransferase C-terminal" evidence="5">
    <location>
        <begin position="256"/>
        <end position="345"/>
    </location>
</feature>
<dbReference type="CDD" id="cd04181">
    <property type="entry name" value="NTP_transferase"/>
    <property type="match status" value="1"/>
</dbReference>
<dbReference type="GO" id="GO:0016740">
    <property type="term" value="F:transferase activity"/>
    <property type="evidence" value="ECO:0007669"/>
    <property type="project" value="UniProtKB-KW"/>
</dbReference>
<dbReference type="InterPro" id="IPR018357">
    <property type="entry name" value="Hexapep_transf_CS"/>
</dbReference>
<accession>A0A7Y0L6H9</accession>
<name>A0A7Y0L6H9_9FIRM</name>
<evidence type="ECO:0000259" key="5">
    <source>
        <dbReference type="Pfam" id="PF25087"/>
    </source>
</evidence>
<dbReference type="InterPro" id="IPR050486">
    <property type="entry name" value="Mannose-1P_guanyltransferase"/>
</dbReference>
<dbReference type="InterPro" id="IPR005835">
    <property type="entry name" value="NTP_transferase_dom"/>
</dbReference>
<dbReference type="InterPro" id="IPR011004">
    <property type="entry name" value="Trimer_LpxA-like_sf"/>
</dbReference>
<evidence type="ECO:0000313" key="7">
    <source>
        <dbReference type="Proteomes" id="UP000533476"/>
    </source>
</evidence>
<dbReference type="Gene3D" id="3.90.550.10">
    <property type="entry name" value="Spore Coat Polysaccharide Biosynthesis Protein SpsA, Chain A"/>
    <property type="match status" value="1"/>
</dbReference>
<dbReference type="PANTHER" id="PTHR22572">
    <property type="entry name" value="SUGAR-1-PHOSPHATE GUANYL TRANSFERASE"/>
    <property type="match status" value="1"/>
</dbReference>
<comment type="similarity">
    <text evidence="1">Belongs to the transferase hexapeptide repeat family.</text>
</comment>
<protein>
    <submittedName>
        <fullName evidence="6">NDP-sugar synthase</fullName>
    </submittedName>
</protein>
<gene>
    <name evidence="6" type="ORF">HIJ39_17555</name>
</gene>
<proteinExistence type="inferred from homology"/>
<dbReference type="SUPFAM" id="SSF53448">
    <property type="entry name" value="Nucleotide-diphospho-sugar transferases"/>
    <property type="match status" value="1"/>
</dbReference>
<dbReference type="AlphaFoldDB" id="A0A7Y0L6H9"/>
<comment type="caution">
    <text evidence="6">The sequence shown here is derived from an EMBL/GenBank/DDBJ whole genome shotgun (WGS) entry which is preliminary data.</text>
</comment>
<keyword evidence="7" id="KW-1185">Reference proteome</keyword>
<dbReference type="Pfam" id="PF00483">
    <property type="entry name" value="NTP_transferase"/>
    <property type="match status" value="1"/>
</dbReference>
<evidence type="ECO:0000259" key="4">
    <source>
        <dbReference type="Pfam" id="PF00483"/>
    </source>
</evidence>
<dbReference type="RefSeq" id="WP_169102002.1">
    <property type="nucleotide sequence ID" value="NZ_JABBVZ010000086.1"/>
</dbReference>
<dbReference type="Pfam" id="PF25087">
    <property type="entry name" value="GMPPB_C"/>
    <property type="match status" value="1"/>
</dbReference>
<reference evidence="6 7" key="1">
    <citation type="submission" date="2020-04" db="EMBL/GenBank/DDBJ databases">
        <authorList>
            <person name="Zhang R."/>
            <person name="Schippers A."/>
        </authorList>
    </citation>
    <scope>NUCLEOTIDE SEQUENCE [LARGE SCALE GENOMIC DNA]</scope>
    <source>
        <strain evidence="6 7">DSM 109850</strain>
    </source>
</reference>
<organism evidence="6 7">
    <name type="scientific">Sulfobacillus harzensis</name>
    <dbReference type="NCBI Taxonomy" id="2729629"/>
    <lineage>
        <taxon>Bacteria</taxon>
        <taxon>Bacillati</taxon>
        <taxon>Bacillota</taxon>
        <taxon>Clostridia</taxon>
        <taxon>Eubacteriales</taxon>
        <taxon>Clostridiales Family XVII. Incertae Sedis</taxon>
        <taxon>Sulfobacillus</taxon>
    </lineage>
</organism>
<keyword evidence="3" id="KW-0677">Repeat</keyword>
<sequence>MNAIILAGGRGSRLDPLTRHLPKPLVPFFGRPLIAHQIHWLASYGIDKIVVSLGHLGPMIEATLGSSMFGARLQYVREDTPLGTAGAAVHALQAVARNRNHPVLIIPGDCLADFDLSHLLDQFHRRPEPFAMVVHGVDDARQFGVVEVKDGRVERLVEKPPAIDGRHLVNTGIYLMTPGAEAEWPQQRPLDFAFDVFPSLIASGTLAAFEEQGYWSDLGTLNQYRQSHFDALLDRVHLGYRLKPGERVTIDHSARIIGPVWLGDDVTIDAHATVGPFAVIGQGSYIGPWSRVENAVIGQGAFLGAGTHIHDASIGDRVAIGGRCRIGSQSAVGADSRIGWGTHVRPGSRLAPLTRISPVASVSSLKMVTGAKEGSMVNS</sequence>